<evidence type="ECO:0000256" key="1">
    <source>
        <dbReference type="SAM" id="MobiDB-lite"/>
    </source>
</evidence>
<accession>A0A1B4V4G3</accession>
<dbReference type="AlphaFoldDB" id="A0A1B4V4G3"/>
<dbReference type="KEGG" id="sva:SVA_0863"/>
<gene>
    <name evidence="2" type="ORF">SVA_0863</name>
</gene>
<protein>
    <submittedName>
        <fullName evidence="2">Uncharacterized protein</fullName>
    </submittedName>
</protein>
<dbReference type="EMBL" id="AP014936">
    <property type="protein sequence ID" value="BAU47442.1"/>
    <property type="molecule type" value="Genomic_DNA"/>
</dbReference>
<organism evidence="2 3">
    <name type="scientific">Sulfurifustis variabilis</name>
    <dbReference type="NCBI Taxonomy" id="1675686"/>
    <lineage>
        <taxon>Bacteria</taxon>
        <taxon>Pseudomonadati</taxon>
        <taxon>Pseudomonadota</taxon>
        <taxon>Gammaproteobacteria</taxon>
        <taxon>Acidiferrobacterales</taxon>
        <taxon>Acidiferrobacteraceae</taxon>
        <taxon>Sulfurifustis</taxon>
    </lineage>
</organism>
<evidence type="ECO:0000313" key="3">
    <source>
        <dbReference type="Proteomes" id="UP000218899"/>
    </source>
</evidence>
<name>A0A1B4V4G3_9GAMM</name>
<evidence type="ECO:0000313" key="2">
    <source>
        <dbReference type="EMBL" id="BAU47442.1"/>
    </source>
</evidence>
<dbReference type="OrthoDB" id="581516at2"/>
<sequence>MSKTVIGVFETFEDARAAREALEMSGQRYDRAVVQRGDEFVSRMESTAPTAEGEDLRRGIQQFLEELGMKSPGEQRPIASEDGVLVVVTPDARAEAIAAFMDEHGAVDIDERRGRATNIGKEPRGATGFEAQVGGRTPPGMEEGEPGWTGSTDTGHSNPAERKRSEAEHESRRTCARIFNC</sequence>
<dbReference type="RefSeq" id="WP_096459251.1">
    <property type="nucleotide sequence ID" value="NZ_AP014936.1"/>
</dbReference>
<feature type="region of interest" description="Disordered" evidence="1">
    <location>
        <begin position="118"/>
        <end position="181"/>
    </location>
</feature>
<reference evidence="2 3" key="1">
    <citation type="submission" date="2015-08" db="EMBL/GenBank/DDBJ databases">
        <title>Complete genome sequence of Sulfurifustis variabilis.</title>
        <authorList>
            <person name="Miura A."/>
            <person name="Kojima H."/>
            <person name="Fukui M."/>
        </authorList>
    </citation>
    <scope>NUCLEOTIDE SEQUENCE [LARGE SCALE GENOMIC DNA]</scope>
    <source>
        <strain evidence="3">skN76</strain>
    </source>
</reference>
<feature type="compositionally biased region" description="Basic and acidic residues" evidence="1">
    <location>
        <begin position="159"/>
        <end position="173"/>
    </location>
</feature>
<proteinExistence type="predicted"/>
<dbReference type="Proteomes" id="UP000218899">
    <property type="component" value="Chromosome"/>
</dbReference>
<keyword evidence="3" id="KW-1185">Reference proteome</keyword>